<reference evidence="1" key="1">
    <citation type="journal article" date="2020" name="Nature">
        <title>Giant virus diversity and host interactions through global metagenomics.</title>
        <authorList>
            <person name="Schulz F."/>
            <person name="Roux S."/>
            <person name="Paez-Espino D."/>
            <person name="Jungbluth S."/>
            <person name="Walsh D.A."/>
            <person name="Denef V.J."/>
            <person name="McMahon K.D."/>
            <person name="Konstantinidis K.T."/>
            <person name="Eloe-Fadrosh E.A."/>
            <person name="Kyrpides N.C."/>
            <person name="Woyke T."/>
        </authorList>
    </citation>
    <scope>NUCLEOTIDE SEQUENCE</scope>
    <source>
        <strain evidence="1">GVMAG-S-1102113-126</strain>
    </source>
</reference>
<dbReference type="CDD" id="cd02440">
    <property type="entry name" value="AdoMet_MTases"/>
    <property type="match status" value="1"/>
</dbReference>
<sequence length="246" mass="28437">MPTYEYVLPGLRNLLSGIDDDVDYPTTVGERKHWSRKYEFEQVWETDEIGLYSMTPIHLSKWLFNQIEVKPGDKVLETCAGVGADTVILARMEAQVVSFEPDAERYRMAQLNIKNFVPGKKSVTVIRTNCILDKSLTNKCDVVFVDAPWGGKSYKKWIRIKELFVGNWELGDIAWKLLEGRKRDLKLVYKLPPNYDYKTLLDTCLRAGSEEFGMETCYLTPPSEARPRMNGTKIPNIRWLVVKYIK</sequence>
<dbReference type="Gene3D" id="3.40.50.150">
    <property type="entry name" value="Vaccinia Virus protein VP39"/>
    <property type="match status" value="1"/>
</dbReference>
<dbReference type="GO" id="GO:0071164">
    <property type="term" value="F:RNA cap trimethylguanosine synthase activity"/>
    <property type="evidence" value="ECO:0007669"/>
    <property type="project" value="TreeGrafter"/>
</dbReference>
<dbReference type="PANTHER" id="PTHR14741:SF32">
    <property type="entry name" value="TRIMETHYLGUANOSINE SYNTHASE"/>
    <property type="match status" value="1"/>
</dbReference>
<evidence type="ECO:0000313" key="1">
    <source>
        <dbReference type="EMBL" id="QHU14650.1"/>
    </source>
</evidence>
<accession>A0A6C0KD38</accession>
<dbReference type="InterPro" id="IPR029063">
    <property type="entry name" value="SAM-dependent_MTases_sf"/>
</dbReference>
<dbReference type="SUPFAM" id="SSF53335">
    <property type="entry name" value="S-adenosyl-L-methionine-dependent methyltransferases"/>
    <property type="match status" value="1"/>
</dbReference>
<evidence type="ECO:0008006" key="2">
    <source>
        <dbReference type="Google" id="ProtNLM"/>
    </source>
</evidence>
<dbReference type="EMBL" id="MN740844">
    <property type="protein sequence ID" value="QHU14650.1"/>
    <property type="molecule type" value="Genomic_DNA"/>
</dbReference>
<dbReference type="InterPro" id="IPR019012">
    <property type="entry name" value="RNA_cap_Gua-N2-MeTrfase"/>
</dbReference>
<dbReference type="Pfam" id="PF09445">
    <property type="entry name" value="Methyltransf_15"/>
    <property type="match status" value="1"/>
</dbReference>
<dbReference type="AlphaFoldDB" id="A0A6C0KD38"/>
<dbReference type="PANTHER" id="PTHR14741">
    <property type="entry name" value="S-ADENOSYLMETHIONINE-DEPENDENT METHYLTRANSFERASE RELATED"/>
    <property type="match status" value="1"/>
</dbReference>
<protein>
    <recommendedName>
        <fullName evidence="2">Methyltransferase</fullName>
    </recommendedName>
</protein>
<dbReference type="GO" id="GO:0005634">
    <property type="term" value="C:nucleus"/>
    <property type="evidence" value="ECO:0007669"/>
    <property type="project" value="TreeGrafter"/>
</dbReference>
<proteinExistence type="predicted"/>
<name>A0A6C0KD38_9ZZZZ</name>
<organism evidence="1">
    <name type="scientific">viral metagenome</name>
    <dbReference type="NCBI Taxonomy" id="1070528"/>
    <lineage>
        <taxon>unclassified sequences</taxon>
        <taxon>metagenomes</taxon>
        <taxon>organismal metagenomes</taxon>
    </lineage>
</organism>